<protein>
    <submittedName>
        <fullName evidence="8">Flavin-containing monooxygenase-like protein</fullName>
    </submittedName>
</protein>
<keyword evidence="6" id="KW-0560">Oxidoreductase</keyword>
<evidence type="ECO:0000256" key="2">
    <source>
        <dbReference type="ARBA" id="ARBA00009183"/>
    </source>
</evidence>
<keyword evidence="4" id="KW-0274">FAD</keyword>
<reference evidence="8 9" key="1">
    <citation type="journal article" date="2011" name="Cell">
        <title>Insight into structure and assembly of the nuclear pore complex by utilizing the genome of a eukaryotic thermophile.</title>
        <authorList>
            <person name="Amlacher S."/>
            <person name="Sarges P."/>
            <person name="Flemming D."/>
            <person name="van Noort V."/>
            <person name="Kunze R."/>
            <person name="Devos D.P."/>
            <person name="Arumugam M."/>
            <person name="Bork P."/>
            <person name="Hurt E."/>
        </authorList>
    </citation>
    <scope>NUCLEOTIDE SEQUENCE [LARGE SCALE GENOMIC DNA]</scope>
    <source>
        <strain evidence="9">DSM 1495 / CBS 144.50 / IMI 039719</strain>
    </source>
</reference>
<name>G0SE21_CHATD</name>
<dbReference type="OrthoDB" id="66881at2759"/>
<sequence length="465" mass="52051">MGSYEKHPFTISSIAVIGAGPCGLAAAKYLLAQNAFQKIDIYEQQPEVGGVWYYSPSPPQTLPVPQVKPDCPPDPPLPQNPPVFPSPMYELLHTNIPRGLMRFSDLPIPEPTPIYPRREHIQEYLVEYSKEVRHLIQFSSQVVDVRLRRDEGDGKERWDVEVLSLQTSEKRTTTYDAVVVASGHYATIYIPNVPGITDFHAAHPGVITHSKHYRNPTPFTGKKVVVVGNAASGLDIASQINTVCRKPVLLSVQHPTPEPSLQWCGAEEVPVIEEFLPSERGIRFSNGRVEHDIDAVIFATGYLYAYPFLSSLTNPPIVTDGRRVCGLYQHIFRIDQPTLAFIGLPIKVVPFPVAESQAALVARTWANLLPLPSVEVMRKWEEDEEKARQEGKFHVWGEGEDSRYINEVWEAIERSGTPGKKPPRWSPEQVWQRTVYGKAKLAFELGGRTATSLEELGFVYPGEGE</sequence>
<organism evidence="9">
    <name type="scientific">Chaetomium thermophilum (strain DSM 1495 / CBS 144.50 / IMI 039719)</name>
    <name type="common">Thermochaetoides thermophila</name>
    <dbReference type="NCBI Taxonomy" id="759272"/>
    <lineage>
        <taxon>Eukaryota</taxon>
        <taxon>Fungi</taxon>
        <taxon>Dikarya</taxon>
        <taxon>Ascomycota</taxon>
        <taxon>Pezizomycotina</taxon>
        <taxon>Sordariomycetes</taxon>
        <taxon>Sordariomycetidae</taxon>
        <taxon>Sordariales</taxon>
        <taxon>Chaetomiaceae</taxon>
        <taxon>Thermochaetoides</taxon>
    </lineage>
</organism>
<dbReference type="GO" id="GO:0004499">
    <property type="term" value="F:N,N-dimethylaniline monooxygenase activity"/>
    <property type="evidence" value="ECO:0007669"/>
    <property type="project" value="InterPro"/>
</dbReference>
<dbReference type="KEGG" id="cthr:CTHT_0062130"/>
<dbReference type="FunFam" id="3.50.50.60:FF:000138">
    <property type="entry name" value="Flavin-containing monooxygenase"/>
    <property type="match status" value="1"/>
</dbReference>
<dbReference type="RefSeq" id="XP_006696529.1">
    <property type="nucleotide sequence ID" value="XM_006696466.1"/>
</dbReference>
<dbReference type="STRING" id="759272.G0SE21"/>
<accession>G0SE21</accession>
<keyword evidence="9" id="KW-1185">Reference proteome</keyword>
<comment type="similarity">
    <text evidence="2">Belongs to the FMO family.</text>
</comment>
<evidence type="ECO:0000256" key="7">
    <source>
        <dbReference type="ARBA" id="ARBA00023033"/>
    </source>
</evidence>
<dbReference type="InterPro" id="IPR000960">
    <property type="entry name" value="Flavin_mOase"/>
</dbReference>
<dbReference type="GO" id="GO:0050661">
    <property type="term" value="F:NADP binding"/>
    <property type="evidence" value="ECO:0007669"/>
    <property type="project" value="InterPro"/>
</dbReference>
<keyword evidence="7 8" id="KW-0503">Monooxygenase</keyword>
<dbReference type="Pfam" id="PF13450">
    <property type="entry name" value="NAD_binding_8"/>
    <property type="match status" value="1"/>
</dbReference>
<dbReference type="InterPro" id="IPR020946">
    <property type="entry name" value="Flavin_mOase-like"/>
</dbReference>
<gene>
    <name evidence="8" type="ORF">CTHT_0062130</name>
</gene>
<comment type="cofactor">
    <cofactor evidence="1">
        <name>FAD</name>
        <dbReference type="ChEBI" id="CHEBI:57692"/>
    </cofactor>
</comment>
<dbReference type="InterPro" id="IPR050346">
    <property type="entry name" value="FMO-like"/>
</dbReference>
<dbReference type="Gene3D" id="3.50.50.60">
    <property type="entry name" value="FAD/NAD(P)-binding domain"/>
    <property type="match status" value="2"/>
</dbReference>
<evidence type="ECO:0000256" key="1">
    <source>
        <dbReference type="ARBA" id="ARBA00001974"/>
    </source>
</evidence>
<dbReference type="Pfam" id="PF00743">
    <property type="entry name" value="FMO-like"/>
    <property type="match status" value="2"/>
</dbReference>
<evidence type="ECO:0000256" key="5">
    <source>
        <dbReference type="ARBA" id="ARBA00022857"/>
    </source>
</evidence>
<dbReference type="HOGENOM" id="CLU_006909_5_0_1"/>
<keyword evidence="3" id="KW-0285">Flavoprotein</keyword>
<keyword evidence="5" id="KW-0521">NADP</keyword>
<evidence type="ECO:0000256" key="6">
    <source>
        <dbReference type="ARBA" id="ARBA00023002"/>
    </source>
</evidence>
<dbReference type="InterPro" id="IPR036188">
    <property type="entry name" value="FAD/NAD-bd_sf"/>
</dbReference>
<dbReference type="Proteomes" id="UP000008066">
    <property type="component" value="Unassembled WGS sequence"/>
</dbReference>
<proteinExistence type="inferred from homology"/>
<dbReference type="eggNOG" id="KOG1399">
    <property type="taxonomic scope" value="Eukaryota"/>
</dbReference>
<dbReference type="PANTHER" id="PTHR23023">
    <property type="entry name" value="DIMETHYLANILINE MONOOXYGENASE"/>
    <property type="match status" value="1"/>
</dbReference>
<evidence type="ECO:0000256" key="3">
    <source>
        <dbReference type="ARBA" id="ARBA00022630"/>
    </source>
</evidence>
<dbReference type="OMA" id="CTGHHFL"/>
<evidence type="ECO:0000313" key="9">
    <source>
        <dbReference type="Proteomes" id="UP000008066"/>
    </source>
</evidence>
<dbReference type="GeneID" id="18260251"/>
<dbReference type="PIRSF" id="PIRSF000332">
    <property type="entry name" value="FMO"/>
    <property type="match status" value="1"/>
</dbReference>
<evidence type="ECO:0000256" key="4">
    <source>
        <dbReference type="ARBA" id="ARBA00022827"/>
    </source>
</evidence>
<dbReference type="PRINTS" id="PR00370">
    <property type="entry name" value="FMOXYGENASE"/>
</dbReference>
<dbReference type="SUPFAM" id="SSF51905">
    <property type="entry name" value="FAD/NAD(P)-binding domain"/>
    <property type="match status" value="2"/>
</dbReference>
<evidence type="ECO:0000313" key="8">
    <source>
        <dbReference type="EMBL" id="EGS18198.1"/>
    </source>
</evidence>
<dbReference type="AlphaFoldDB" id="G0SE21"/>
<dbReference type="GO" id="GO:0050660">
    <property type="term" value="F:flavin adenine dinucleotide binding"/>
    <property type="evidence" value="ECO:0007669"/>
    <property type="project" value="InterPro"/>
</dbReference>
<dbReference type="EMBL" id="GL988046">
    <property type="protein sequence ID" value="EGS18198.1"/>
    <property type="molecule type" value="Genomic_DNA"/>
</dbReference>